<evidence type="ECO:0000256" key="11">
    <source>
        <dbReference type="SAM" id="MobiDB-lite"/>
    </source>
</evidence>
<feature type="compositionally biased region" description="Low complexity" evidence="11">
    <location>
        <begin position="128"/>
        <end position="159"/>
    </location>
</feature>
<feature type="compositionally biased region" description="Pro residues" evidence="11">
    <location>
        <begin position="62"/>
        <end position="73"/>
    </location>
</feature>
<evidence type="ECO:0000256" key="12">
    <source>
        <dbReference type="SAM" id="SignalP"/>
    </source>
</evidence>
<protein>
    <recommendedName>
        <fullName evidence="3">Translocation and assembly module subunit TamA</fullName>
    </recommendedName>
    <alternativeName>
        <fullName evidence="9">Autotransporter assembly factor TamA</fullName>
    </alternativeName>
</protein>
<dbReference type="PROSITE" id="PS51779">
    <property type="entry name" value="POTRA"/>
    <property type="match status" value="1"/>
</dbReference>
<feature type="signal peptide" evidence="12">
    <location>
        <begin position="1"/>
        <end position="27"/>
    </location>
</feature>
<dbReference type="InterPro" id="IPR000184">
    <property type="entry name" value="Bac_surfAg_D15"/>
</dbReference>
<evidence type="ECO:0000256" key="1">
    <source>
        <dbReference type="ARBA" id="ARBA00004442"/>
    </source>
</evidence>
<proteinExistence type="inferred from homology"/>
<comment type="subunit">
    <text evidence="10">Interacts with TamB to form the translocation and assembly module (TAM).</text>
</comment>
<sequence>MLLPTSFRRARFVALLCAALAGVSVHAEPAPESESGVTTSPVTAEPLPGRNLKPGERRRPHVPAPRVAPPHGPESPGATAPGAKAGTAAAAAAEDGATTPASGAGLSAAPAASAPTVADGGATSPAEARTASDARSAAGTTSSADAGPSTDSPPAARAPSPRRDYDLHVVAPDQVRALLEEHLDLARADYEEDGIDRDRLDTLIERAERQARNLLTTEGYFSPRIETTVEGSARPWRVTMQVDTGNATNVVEVSVRFVGAYEKVASEFHADPKRAGAWTLHEGDRFRQDAWDRSKDALLRSFLVEEFPEARYARTEARIDPDTREARLYVELDSGPPRFFGEARITGLHSYPPSIVETQNRIKPGTPYNQVALLETQSRLQVLPYFRNVTVTADLDAADDEGRVPVDIAVEEAQTKRFLIGPGFSSNAGARIQAGFTDVNINGGGWRFDSLLRMEQREQLARAGVTLPDRPDGYRDSLTTAFLHSNVSGLELRATSVLLRHGRDEQALRSLDRSETLLYAYSIEKPEGAERRVNQALAPGMAWTYRRIDNLAYPREGFIGSFQVSGGLRQVVSDEDFLRGYTKLVGFLPVGRRDSLTLRLEAGGVLAATPTNVPEMLRFRAGGDQSIRGYAYQSIGDTEGSATVGARYLAIGGAEYTHWFGSEWGMGVFAETGDAFSKLADFTPHTGIGLGPRWRSPIGPLNFDLAWGNRSRQVRLHFSLGFVF</sequence>
<keyword evidence="14" id="KW-1185">Reference proteome</keyword>
<evidence type="ECO:0000256" key="3">
    <source>
        <dbReference type="ARBA" id="ARBA00015419"/>
    </source>
</evidence>
<feature type="region of interest" description="Disordered" evidence="11">
    <location>
        <begin position="28"/>
        <end position="163"/>
    </location>
</feature>
<dbReference type="InterPro" id="IPR035243">
    <property type="entry name" value="TamA_POTRA_Dom_1"/>
</dbReference>
<keyword evidence="4" id="KW-1134">Transmembrane beta strand</keyword>
<dbReference type="PANTHER" id="PTHR12815:SF47">
    <property type="entry name" value="TRANSLOCATION AND ASSEMBLY MODULE SUBUNIT TAMA"/>
    <property type="match status" value="1"/>
</dbReference>
<evidence type="ECO:0000256" key="7">
    <source>
        <dbReference type="ARBA" id="ARBA00023136"/>
    </source>
</evidence>
<reference evidence="15" key="1">
    <citation type="submission" date="2025-08" db="UniProtKB">
        <authorList>
            <consortium name="RefSeq"/>
        </authorList>
    </citation>
    <scope>IDENTIFICATION</scope>
</reference>
<keyword evidence="8" id="KW-0998">Cell outer membrane</keyword>
<evidence type="ECO:0000256" key="2">
    <source>
        <dbReference type="ARBA" id="ARBA00010248"/>
    </source>
</evidence>
<accession>A0A8B6X950</accession>
<evidence type="ECO:0000256" key="10">
    <source>
        <dbReference type="ARBA" id="ARBA00093548"/>
    </source>
</evidence>
<organism evidence="14 15">
    <name type="scientific">Derxia gummosa DSM 723</name>
    <dbReference type="NCBI Taxonomy" id="1121388"/>
    <lineage>
        <taxon>Bacteria</taxon>
        <taxon>Pseudomonadati</taxon>
        <taxon>Pseudomonadota</taxon>
        <taxon>Betaproteobacteria</taxon>
        <taxon>Burkholderiales</taxon>
        <taxon>Alcaligenaceae</taxon>
        <taxon>Derxia</taxon>
    </lineage>
</organism>
<feature type="chain" id="PRO_5034204424" description="Translocation and assembly module subunit TamA" evidence="12">
    <location>
        <begin position="28"/>
        <end position="724"/>
    </location>
</feature>
<evidence type="ECO:0000313" key="14">
    <source>
        <dbReference type="Proteomes" id="UP000675920"/>
    </source>
</evidence>
<evidence type="ECO:0000256" key="5">
    <source>
        <dbReference type="ARBA" id="ARBA00022692"/>
    </source>
</evidence>
<dbReference type="InterPro" id="IPR039910">
    <property type="entry name" value="D15-like"/>
</dbReference>
<dbReference type="Pfam" id="PF07244">
    <property type="entry name" value="POTRA"/>
    <property type="match status" value="1"/>
</dbReference>
<dbReference type="PANTHER" id="PTHR12815">
    <property type="entry name" value="SORTING AND ASSEMBLY MACHINERY SAMM50 PROTEIN FAMILY MEMBER"/>
    <property type="match status" value="1"/>
</dbReference>
<keyword evidence="5" id="KW-0812">Transmembrane</keyword>
<dbReference type="Gene3D" id="2.40.160.50">
    <property type="entry name" value="membrane protein fhac: a member of the omp85/tpsb transporter family"/>
    <property type="match status" value="1"/>
</dbReference>
<evidence type="ECO:0000313" key="15">
    <source>
        <dbReference type="RefSeq" id="WP_051378965.1"/>
    </source>
</evidence>
<dbReference type="Pfam" id="PF17243">
    <property type="entry name" value="POTRA_TamA_1"/>
    <property type="match status" value="1"/>
</dbReference>
<keyword evidence="6 12" id="KW-0732">Signal</keyword>
<dbReference type="GO" id="GO:0009279">
    <property type="term" value="C:cell outer membrane"/>
    <property type="evidence" value="ECO:0007669"/>
    <property type="project" value="UniProtKB-SubCell"/>
</dbReference>
<dbReference type="OrthoDB" id="9769707at2"/>
<dbReference type="Proteomes" id="UP000675920">
    <property type="component" value="Unplaced"/>
</dbReference>
<comment type="similarity">
    <text evidence="2">Belongs to the TamA family.</text>
</comment>
<name>A0A8B6X950_9BURK</name>
<evidence type="ECO:0000256" key="9">
    <source>
        <dbReference type="ARBA" id="ARBA00033063"/>
    </source>
</evidence>
<evidence type="ECO:0000259" key="13">
    <source>
        <dbReference type="PROSITE" id="PS51779"/>
    </source>
</evidence>
<dbReference type="RefSeq" id="WP_051378965.1">
    <property type="nucleotide sequence ID" value="NZ_KI519499.1"/>
</dbReference>
<feature type="compositionally biased region" description="Low complexity" evidence="11">
    <location>
        <begin position="76"/>
        <end position="118"/>
    </location>
</feature>
<comment type="subcellular location">
    <subcellularLocation>
        <location evidence="1">Cell outer membrane</location>
    </subcellularLocation>
</comment>
<dbReference type="Pfam" id="PF01103">
    <property type="entry name" value="Omp85"/>
    <property type="match status" value="1"/>
</dbReference>
<evidence type="ECO:0000256" key="6">
    <source>
        <dbReference type="ARBA" id="ARBA00022729"/>
    </source>
</evidence>
<dbReference type="InterPro" id="IPR010827">
    <property type="entry name" value="BamA/TamA_POTRA"/>
</dbReference>
<dbReference type="Gene3D" id="3.10.20.310">
    <property type="entry name" value="membrane protein fhac"/>
    <property type="match status" value="2"/>
</dbReference>
<evidence type="ECO:0000256" key="4">
    <source>
        <dbReference type="ARBA" id="ARBA00022452"/>
    </source>
</evidence>
<feature type="domain" description="POTRA" evidence="13">
    <location>
        <begin position="338"/>
        <end position="413"/>
    </location>
</feature>
<keyword evidence="7" id="KW-0472">Membrane</keyword>
<evidence type="ECO:0000256" key="8">
    <source>
        <dbReference type="ARBA" id="ARBA00023237"/>
    </source>
</evidence>
<dbReference type="AlphaFoldDB" id="A0A8B6X950"/>
<dbReference type="InterPro" id="IPR034746">
    <property type="entry name" value="POTRA"/>
</dbReference>